<feature type="transmembrane region" description="Helical" evidence="11">
    <location>
        <begin position="101"/>
        <end position="124"/>
    </location>
</feature>
<evidence type="ECO:0000256" key="3">
    <source>
        <dbReference type="ARBA" id="ARBA00007931"/>
    </source>
</evidence>
<dbReference type="InterPro" id="IPR008915">
    <property type="entry name" value="Peptidase_M50"/>
</dbReference>
<feature type="transmembrane region" description="Helical" evidence="11">
    <location>
        <begin position="381"/>
        <end position="401"/>
    </location>
</feature>
<dbReference type="Gene3D" id="2.30.42.10">
    <property type="match status" value="2"/>
</dbReference>
<dbReference type="RefSeq" id="WP_186951396.1">
    <property type="nucleotide sequence ID" value="NZ_JACOFX010000001.1"/>
</dbReference>
<evidence type="ECO:0000256" key="6">
    <source>
        <dbReference type="ARBA" id="ARBA00022801"/>
    </source>
</evidence>
<dbReference type="Pfam" id="PF02163">
    <property type="entry name" value="Peptidase_M50"/>
    <property type="match status" value="1"/>
</dbReference>
<gene>
    <name evidence="13" type="primary">rseP</name>
    <name evidence="13" type="ORF">H8L47_01085</name>
</gene>
<comment type="similarity">
    <text evidence="3 11">Belongs to the peptidase M50B family.</text>
</comment>
<dbReference type="NCBIfam" id="TIGR00054">
    <property type="entry name" value="RIP metalloprotease RseP"/>
    <property type="match status" value="1"/>
</dbReference>
<dbReference type="EC" id="3.4.24.-" evidence="11"/>
<protein>
    <recommendedName>
        <fullName evidence="11">Zinc metalloprotease</fullName>
        <ecNumber evidence="11">3.4.24.-</ecNumber>
    </recommendedName>
</protein>
<evidence type="ECO:0000313" key="14">
    <source>
        <dbReference type="Proteomes" id="UP000646911"/>
    </source>
</evidence>
<evidence type="ECO:0000256" key="10">
    <source>
        <dbReference type="ARBA" id="ARBA00023136"/>
    </source>
</evidence>
<keyword evidence="11" id="KW-0479">Metal-binding</keyword>
<keyword evidence="9 11" id="KW-0482">Metalloprotease</keyword>
<evidence type="ECO:0000259" key="12">
    <source>
        <dbReference type="PROSITE" id="PS50106"/>
    </source>
</evidence>
<evidence type="ECO:0000256" key="2">
    <source>
        <dbReference type="ARBA" id="ARBA00004141"/>
    </source>
</evidence>
<dbReference type="CDD" id="cd06163">
    <property type="entry name" value="S2P-M50_PDZ_RseP-like"/>
    <property type="match status" value="1"/>
</dbReference>
<reference evidence="13 14" key="1">
    <citation type="submission" date="2020-08" db="EMBL/GenBank/DDBJ databases">
        <title>Novel species isolated from subtropical streams in China.</title>
        <authorList>
            <person name="Lu H."/>
        </authorList>
    </citation>
    <scope>NUCLEOTIDE SEQUENCE [LARGE SCALE GENOMIC DNA]</scope>
    <source>
        <strain evidence="13 14">NL8W</strain>
    </source>
</reference>
<dbReference type="PANTHER" id="PTHR42837">
    <property type="entry name" value="REGULATOR OF SIGMA-E PROTEASE RSEP"/>
    <property type="match status" value="1"/>
</dbReference>
<dbReference type="CDD" id="cd23081">
    <property type="entry name" value="cpPDZ_EcRseP-like"/>
    <property type="match status" value="1"/>
</dbReference>
<keyword evidence="8 11" id="KW-1133">Transmembrane helix</keyword>
<evidence type="ECO:0000256" key="11">
    <source>
        <dbReference type="RuleBase" id="RU362031"/>
    </source>
</evidence>
<accession>A0ABR6Z4S5</accession>
<dbReference type="PROSITE" id="PS50106">
    <property type="entry name" value="PDZ"/>
    <property type="match status" value="1"/>
</dbReference>
<dbReference type="SUPFAM" id="SSF50156">
    <property type="entry name" value="PDZ domain-like"/>
    <property type="match status" value="2"/>
</dbReference>
<dbReference type="EMBL" id="JACOFX010000001">
    <property type="protein sequence ID" value="MBC3906152.1"/>
    <property type="molecule type" value="Genomic_DNA"/>
</dbReference>
<evidence type="ECO:0000256" key="9">
    <source>
        <dbReference type="ARBA" id="ARBA00023049"/>
    </source>
</evidence>
<dbReference type="Pfam" id="PF17820">
    <property type="entry name" value="PDZ_6"/>
    <property type="match status" value="2"/>
</dbReference>
<dbReference type="InterPro" id="IPR001478">
    <property type="entry name" value="PDZ"/>
</dbReference>
<sequence>MIWLQNALAFLVTLGILVSIHEFGHYIVARWCNVKVLRFSLGMGKVIYSKRLGKDQTEWAISILPLGGYVKMLDAREMGAENIAASELPREFCQQSVWKRIAIVSAGPIANFLLAIFLYTILFVHGVPEPAAKLRVIPDTSIAYQAGLRYGDLITAVNGQQVQGWTEFRWKMMQAGLAEGNTLLEVLRIDGTAQEGGKNVSIEIPLKQFNSKDADSDILNFLGLNLARSREIILKGFLPESPAFLAGLQVGDRIVEVEQKPLLDVIDFVQVVNANPSKPLKLLVQRRQEKFVLEVTPVSQESNGKTVGALRVELQVAPLEMTVVQANPLQAFAKSVEKTWDTSIFSLKMIGKMLTGNASLKHVTGPLTIADYAGQTSRTGLITYLSFIAVISISLGVMNLLPIPVLDGGYLLYYSLEVLTGKPLHDRYIEVGKQAGLFLLLMMMAIAFFNDIVRLIPYFGRLMS</sequence>
<feature type="transmembrane region" description="Helical" evidence="11">
    <location>
        <begin position="435"/>
        <end position="456"/>
    </location>
</feature>
<comment type="subcellular location">
    <subcellularLocation>
        <location evidence="2">Membrane</location>
        <topology evidence="2">Multi-pass membrane protein</topology>
    </subcellularLocation>
</comment>
<evidence type="ECO:0000256" key="7">
    <source>
        <dbReference type="ARBA" id="ARBA00022833"/>
    </source>
</evidence>
<keyword evidence="14" id="KW-1185">Reference proteome</keyword>
<dbReference type="Proteomes" id="UP000646911">
    <property type="component" value="Unassembled WGS sequence"/>
</dbReference>
<keyword evidence="7 11" id="KW-0862">Zinc</keyword>
<evidence type="ECO:0000256" key="5">
    <source>
        <dbReference type="ARBA" id="ARBA00022692"/>
    </source>
</evidence>
<evidence type="ECO:0000313" key="13">
    <source>
        <dbReference type="EMBL" id="MBC3906152.1"/>
    </source>
</evidence>
<feature type="domain" description="PDZ" evidence="12">
    <location>
        <begin position="203"/>
        <end position="262"/>
    </location>
</feature>
<keyword evidence="4" id="KW-0645">Protease</keyword>
<organism evidence="13 14">
    <name type="scientific">Undibacterium umbellatum</name>
    <dbReference type="NCBI Taxonomy" id="2762300"/>
    <lineage>
        <taxon>Bacteria</taxon>
        <taxon>Pseudomonadati</taxon>
        <taxon>Pseudomonadota</taxon>
        <taxon>Betaproteobacteria</taxon>
        <taxon>Burkholderiales</taxon>
        <taxon>Oxalobacteraceae</taxon>
        <taxon>Undibacterium</taxon>
    </lineage>
</organism>
<keyword evidence="6 11" id="KW-0378">Hydrolase</keyword>
<dbReference type="GO" id="GO:0008237">
    <property type="term" value="F:metallopeptidase activity"/>
    <property type="evidence" value="ECO:0007669"/>
    <property type="project" value="UniProtKB-KW"/>
</dbReference>
<evidence type="ECO:0000256" key="4">
    <source>
        <dbReference type="ARBA" id="ARBA00022670"/>
    </source>
</evidence>
<evidence type="ECO:0000256" key="1">
    <source>
        <dbReference type="ARBA" id="ARBA00001947"/>
    </source>
</evidence>
<dbReference type="InterPro" id="IPR036034">
    <property type="entry name" value="PDZ_sf"/>
</dbReference>
<name>A0ABR6Z4S5_9BURK</name>
<comment type="cofactor">
    <cofactor evidence="1 11">
        <name>Zn(2+)</name>
        <dbReference type="ChEBI" id="CHEBI:29105"/>
    </cofactor>
</comment>
<dbReference type="InterPro" id="IPR041489">
    <property type="entry name" value="PDZ_6"/>
</dbReference>
<evidence type="ECO:0000256" key="8">
    <source>
        <dbReference type="ARBA" id="ARBA00022989"/>
    </source>
</evidence>
<keyword evidence="10 11" id="KW-0472">Membrane</keyword>
<keyword evidence="5 11" id="KW-0812">Transmembrane</keyword>
<dbReference type="InterPro" id="IPR004387">
    <property type="entry name" value="Pept_M50_Zn"/>
</dbReference>
<dbReference type="SMART" id="SM00228">
    <property type="entry name" value="PDZ"/>
    <property type="match status" value="2"/>
</dbReference>
<comment type="caution">
    <text evidence="13">The sequence shown here is derived from an EMBL/GenBank/DDBJ whole genome shotgun (WGS) entry which is preliminary data.</text>
</comment>
<dbReference type="PANTHER" id="PTHR42837:SF2">
    <property type="entry name" value="MEMBRANE METALLOPROTEASE ARASP2, CHLOROPLASTIC-RELATED"/>
    <property type="match status" value="1"/>
</dbReference>
<proteinExistence type="inferred from homology"/>